<dbReference type="Proteomes" id="UP001226091">
    <property type="component" value="Chromosome"/>
</dbReference>
<organism evidence="1 2">
    <name type="scientific">Metabacillus hrfriensis</name>
    <dbReference type="NCBI Taxonomy" id="3048891"/>
    <lineage>
        <taxon>Bacteria</taxon>
        <taxon>Bacillati</taxon>
        <taxon>Bacillota</taxon>
        <taxon>Bacilli</taxon>
        <taxon>Bacillales</taxon>
        <taxon>Bacillaceae</taxon>
        <taxon>Metabacillus</taxon>
    </lineage>
</organism>
<reference evidence="2" key="1">
    <citation type="journal article" date="2025" name="Aquaculture">
        <title>Assessment of the bioflocculant production and safety properties of Metabacillus hrfriensis sp. nov. based on phenotypic and whole-genome sequencing analysis.</title>
        <authorList>
            <person name="Zhang R."/>
            <person name="Zhao Z."/>
            <person name="Luo L."/>
            <person name="Wang S."/>
            <person name="Guo K."/>
            <person name="Xu W."/>
        </authorList>
    </citation>
    <scope>NUCLEOTIDE SEQUENCE [LARGE SCALE GENOMIC DNA]</scope>
    <source>
        <strain evidence="2">CT-WN-B3</strain>
    </source>
</reference>
<accession>A0ACD4R8W4</accession>
<evidence type="ECO:0000313" key="2">
    <source>
        <dbReference type="Proteomes" id="UP001226091"/>
    </source>
</evidence>
<keyword evidence="1" id="KW-0418">Kinase</keyword>
<name>A0ACD4R8W4_9BACI</name>
<proteinExistence type="predicted"/>
<keyword evidence="2" id="KW-1185">Reference proteome</keyword>
<evidence type="ECO:0000313" key="1">
    <source>
        <dbReference type="EMBL" id="WHZ56881.1"/>
    </source>
</evidence>
<keyword evidence="1" id="KW-0808">Transferase</keyword>
<gene>
    <name evidence="1" type="ORF">QLQ22_19655</name>
</gene>
<sequence length="305" mass="33787">MKNSIYFIINPLAGNGRSLRVWKKVKAELELKSIDYRSFLTDYSGHAEILARQIATIQDYHLKTVIGIGGDGTIHEIVNGLSEFNHVQIGFIPAGSGNDFKRGYGHSREDSSIFLRLKRQVKSFDLGQYQTGQMNRSFVNSIGAGFDAYVAKLSNEMEVKKLLNKLRAGSLIYITALLKGLMNYQPSTVTVTVDDTVHVFENVWLAAVSNHPFYGGGMKISPAAKPDDGVLDLIVVHDLSRLKLLLLFGLVFAGKHTRLKEVHTFTGKEIKIAGAAPLMIHADGEYIGETPVTVTLRPKSIKYYT</sequence>
<protein>
    <submittedName>
        <fullName evidence="1">Diacylglycerol kinase family lipid kinase</fullName>
    </submittedName>
</protein>
<dbReference type="EMBL" id="CP126116">
    <property type="protein sequence ID" value="WHZ56881.1"/>
    <property type="molecule type" value="Genomic_DNA"/>
</dbReference>